<dbReference type="InterPro" id="IPR036291">
    <property type="entry name" value="NAD(P)-bd_dom_sf"/>
</dbReference>
<reference evidence="4 5" key="1">
    <citation type="submission" date="2019-02" db="EMBL/GenBank/DDBJ databases">
        <title>Closed genome of Sporomusa termitida DSM 4440.</title>
        <authorList>
            <person name="Poehlein A."/>
            <person name="Daniel R."/>
        </authorList>
    </citation>
    <scope>NUCLEOTIDE SEQUENCE [LARGE SCALE GENOMIC DNA]</scope>
    <source>
        <strain evidence="4 5">DSM 4440</strain>
        <plasmid evidence="5">pspter</plasmid>
    </source>
</reference>
<dbReference type="PRINTS" id="PR00081">
    <property type="entry name" value="GDHRDH"/>
</dbReference>
<organism evidence="4 5">
    <name type="scientific">Sporomusa termitida</name>
    <dbReference type="NCBI Taxonomy" id="2377"/>
    <lineage>
        <taxon>Bacteria</taxon>
        <taxon>Bacillati</taxon>
        <taxon>Bacillota</taxon>
        <taxon>Negativicutes</taxon>
        <taxon>Selenomonadales</taxon>
        <taxon>Sporomusaceae</taxon>
        <taxon>Sporomusa</taxon>
    </lineage>
</organism>
<gene>
    <name evidence="4" type="primary">gdhI</name>
    <name evidence="4" type="ORF">SPTER_49330</name>
</gene>
<dbReference type="InterPro" id="IPR057326">
    <property type="entry name" value="KR_dom"/>
</dbReference>
<dbReference type="PROSITE" id="PS00061">
    <property type="entry name" value="ADH_SHORT"/>
    <property type="match status" value="1"/>
</dbReference>
<dbReference type="Pfam" id="PF13561">
    <property type="entry name" value="adh_short_C2"/>
    <property type="match status" value="1"/>
</dbReference>
<dbReference type="SMART" id="SM00822">
    <property type="entry name" value="PKS_KR"/>
    <property type="match status" value="1"/>
</dbReference>
<evidence type="ECO:0000259" key="3">
    <source>
        <dbReference type="SMART" id="SM00822"/>
    </source>
</evidence>
<dbReference type="RefSeq" id="WP_144353125.1">
    <property type="nucleotide sequence ID" value="NZ_CP036260.1"/>
</dbReference>
<keyword evidence="4" id="KW-0614">Plasmid</keyword>
<dbReference type="InterPro" id="IPR002347">
    <property type="entry name" value="SDR_fam"/>
</dbReference>
<evidence type="ECO:0000256" key="1">
    <source>
        <dbReference type="ARBA" id="ARBA00006484"/>
    </source>
</evidence>
<dbReference type="CDD" id="cd05233">
    <property type="entry name" value="SDR_c"/>
    <property type="match status" value="1"/>
</dbReference>
<dbReference type="AlphaFoldDB" id="A0A517E1F9"/>
<dbReference type="EC" id="1.1.1.47" evidence="4"/>
<evidence type="ECO:0000256" key="2">
    <source>
        <dbReference type="ARBA" id="ARBA00023002"/>
    </source>
</evidence>
<dbReference type="GO" id="GO:0008206">
    <property type="term" value="P:bile acid metabolic process"/>
    <property type="evidence" value="ECO:0007669"/>
    <property type="project" value="UniProtKB-ARBA"/>
</dbReference>
<dbReference type="PRINTS" id="PR00080">
    <property type="entry name" value="SDRFAMILY"/>
</dbReference>
<dbReference type="KEGG" id="sted:SPTER_49330"/>
<dbReference type="FunFam" id="3.40.50.720:FF:000084">
    <property type="entry name" value="Short-chain dehydrogenase reductase"/>
    <property type="match status" value="1"/>
</dbReference>
<dbReference type="NCBIfam" id="NF005559">
    <property type="entry name" value="PRK07231.1"/>
    <property type="match status" value="1"/>
</dbReference>
<dbReference type="Gene3D" id="3.40.50.720">
    <property type="entry name" value="NAD(P)-binding Rossmann-like Domain"/>
    <property type="match status" value="1"/>
</dbReference>
<accession>A0A517E1F9</accession>
<dbReference type="PANTHER" id="PTHR43639">
    <property type="entry name" value="OXIDOREDUCTASE, SHORT-CHAIN DEHYDROGENASE/REDUCTASE FAMILY (AFU_ORTHOLOGUE AFUA_5G02870)"/>
    <property type="match status" value="1"/>
</dbReference>
<feature type="domain" description="Ketoreductase" evidence="3">
    <location>
        <begin position="18"/>
        <end position="198"/>
    </location>
</feature>
<dbReference type="Proteomes" id="UP000320776">
    <property type="component" value="Plasmid pSPTER"/>
</dbReference>
<dbReference type="OrthoDB" id="9803333at2"/>
<dbReference type="GO" id="GO:0047936">
    <property type="term" value="F:glucose 1-dehydrogenase [NAD(P)+] activity"/>
    <property type="evidence" value="ECO:0007669"/>
    <property type="project" value="UniProtKB-EC"/>
</dbReference>
<dbReference type="EMBL" id="CP036260">
    <property type="protein sequence ID" value="QDR83442.1"/>
    <property type="molecule type" value="Genomic_DNA"/>
</dbReference>
<sequence length="262" mass="27483">MSNPAKGNWVNTLPLQGQVAIVTGGGTGIGRGIAETFAAAGSKVVVAGRREDKLAEVCAAIEAGGGEALGIRTDVTVQADIDNLVEQTCKAFGTVTILVNNSGMALPRCNTLEVTREDWETLFALNMTSAFFVSQAVARVMARNGGGRIVNMTSQRGINALPGIVAYCTAKGALMAMTRALAIDLAPNNINVNAVAPGYVQTDMVAGLLADPERLKFVIDRTPLRKMGTVDEMAAAVLYLVISQSSYTTGQTLILDGGWSCW</sequence>
<evidence type="ECO:0000313" key="5">
    <source>
        <dbReference type="Proteomes" id="UP000320776"/>
    </source>
</evidence>
<dbReference type="InterPro" id="IPR020904">
    <property type="entry name" value="Sc_DH/Rdtase_CS"/>
</dbReference>
<keyword evidence="2 4" id="KW-0560">Oxidoreductase</keyword>
<protein>
    <submittedName>
        <fullName evidence="4">Glucose 1-dehydrogenase 1</fullName>
        <ecNumber evidence="4">1.1.1.47</ecNumber>
    </submittedName>
</protein>
<dbReference type="SUPFAM" id="SSF51735">
    <property type="entry name" value="NAD(P)-binding Rossmann-fold domains"/>
    <property type="match status" value="1"/>
</dbReference>
<geneLocation type="plasmid" evidence="5">
    <name>pspter</name>
</geneLocation>
<evidence type="ECO:0000313" key="4">
    <source>
        <dbReference type="EMBL" id="QDR83442.1"/>
    </source>
</evidence>
<keyword evidence="5" id="KW-1185">Reference proteome</keyword>
<proteinExistence type="inferred from homology"/>
<comment type="similarity">
    <text evidence="1">Belongs to the short-chain dehydrogenases/reductases (SDR) family.</text>
</comment>
<dbReference type="PANTHER" id="PTHR43639:SF1">
    <property type="entry name" value="SHORT-CHAIN DEHYDROGENASE_REDUCTASE FAMILY PROTEIN"/>
    <property type="match status" value="1"/>
</dbReference>
<name>A0A517E1F9_9FIRM</name>